<feature type="domain" description="RZ-type" evidence="7">
    <location>
        <begin position="566"/>
        <end position="620"/>
    </location>
</feature>
<keyword evidence="3" id="KW-0479">Metal-binding</keyword>
<organism evidence="8 9">
    <name type="scientific">Rhizoctonia solani</name>
    <dbReference type="NCBI Taxonomy" id="456999"/>
    <lineage>
        <taxon>Eukaryota</taxon>
        <taxon>Fungi</taxon>
        <taxon>Dikarya</taxon>
        <taxon>Basidiomycota</taxon>
        <taxon>Agaricomycotina</taxon>
        <taxon>Agaricomycetes</taxon>
        <taxon>Cantharellales</taxon>
        <taxon>Ceratobasidiaceae</taxon>
        <taxon>Rhizoctonia</taxon>
    </lineage>
</organism>
<evidence type="ECO:0000256" key="4">
    <source>
        <dbReference type="ARBA" id="ARBA00022771"/>
    </source>
</evidence>
<accession>A0A8H3A841</accession>
<keyword evidence="4" id="KW-0863">Zinc-finger</keyword>
<dbReference type="GO" id="GO:0005737">
    <property type="term" value="C:cytoplasm"/>
    <property type="evidence" value="ECO:0007669"/>
    <property type="project" value="UniProtKB-SubCell"/>
</dbReference>
<comment type="caution">
    <text evidence="8">The sequence shown here is derived from an EMBL/GenBank/DDBJ whole genome shotgun (WGS) entry which is preliminary data.</text>
</comment>
<gene>
    <name evidence="8" type="ORF">RDB_LOCUS2946</name>
</gene>
<evidence type="ECO:0000259" key="7">
    <source>
        <dbReference type="PROSITE" id="PS51981"/>
    </source>
</evidence>
<protein>
    <recommendedName>
        <fullName evidence="7">RZ-type domain-containing protein</fullName>
    </recommendedName>
</protein>
<proteinExistence type="predicted"/>
<evidence type="ECO:0000256" key="1">
    <source>
        <dbReference type="ARBA" id="ARBA00004496"/>
    </source>
</evidence>
<sequence>MACGHSCQCKTACSEDHVCSTLCKDKCQRFCSHSNCRQDCSIPCKPCEKPCIWKCAHTKCASPCGMACTRLPCDEKCPNMLSCGHPCPSVCGEPCELQTCKLCSEEDSSDAVVDMLGQVRLRDLEDDDTLNSMTITLSCRHVFTVETLDSVTRICDFYDRDQYGEWTKAILPDASNPRHRPVCPRCGGRIDSLRYGRVLKCSNHSILQHNVARSLSNQLSWVEKRLGEVRGRLEEEIIKVAHSLGKANLPTHSEAARRASLEQINIALAEEEDFPTNFEIVQNLNKFHGFSPRHTKAWRKAIGDVADPYEVAYGVAAFESDPSVDPYQDWLVCLYDEEVKRSGGSIATTADPAQQRLQQLATKVAHTCVGHLYPRASDRFSVEAFWITIEILMVLGLGISKACEQIWQRDVPRANTTPLDHFADFLLLRASKDAETAYRLANESKSLDKALICQVLILQTQYEHALHKCRVAIRNGSLLNRETRDEYTDMCTRSVEQIRDLQASVSRAILRESVPGESDMKAEWVGVYFVHPTQIILEAWNDLGRAIRNDLPAWRQERVDGGQLVIWHPLIQEAAAENRESHTEHFYQCPRGHPYTRGECASVLGRIWCPECGITVGYSD</sequence>
<evidence type="ECO:0000256" key="6">
    <source>
        <dbReference type="ARBA" id="ARBA00022859"/>
    </source>
</evidence>
<dbReference type="Pfam" id="PF20173">
    <property type="entry name" value="ZnF_RZ-type"/>
    <property type="match status" value="1"/>
</dbReference>
<name>A0A8H3A841_9AGAM</name>
<dbReference type="CDD" id="cd22265">
    <property type="entry name" value="UDM1_RNF168"/>
    <property type="match status" value="1"/>
</dbReference>
<evidence type="ECO:0000256" key="5">
    <source>
        <dbReference type="ARBA" id="ARBA00022833"/>
    </source>
</evidence>
<evidence type="ECO:0000313" key="9">
    <source>
        <dbReference type="Proteomes" id="UP000663841"/>
    </source>
</evidence>
<keyword evidence="2" id="KW-0963">Cytoplasm</keyword>
<evidence type="ECO:0000313" key="8">
    <source>
        <dbReference type="EMBL" id="CAE6396620.1"/>
    </source>
</evidence>
<dbReference type="Proteomes" id="UP000663841">
    <property type="component" value="Unassembled WGS sequence"/>
</dbReference>
<dbReference type="PROSITE" id="PS51981">
    <property type="entry name" value="ZF_RZ"/>
    <property type="match status" value="1"/>
</dbReference>
<dbReference type="AlphaFoldDB" id="A0A8H3A841"/>
<keyword evidence="5" id="KW-0862">Zinc</keyword>
<reference evidence="8" key="1">
    <citation type="submission" date="2021-01" db="EMBL/GenBank/DDBJ databases">
        <authorList>
            <person name="Kaushik A."/>
        </authorList>
    </citation>
    <scope>NUCLEOTIDE SEQUENCE</scope>
    <source>
        <strain evidence="8">AG3-T5</strain>
    </source>
</reference>
<dbReference type="EMBL" id="CAJMWW010000007">
    <property type="protein sequence ID" value="CAE6396620.1"/>
    <property type="molecule type" value="Genomic_DNA"/>
</dbReference>
<dbReference type="InterPro" id="IPR046439">
    <property type="entry name" value="ZF_RZ_dom"/>
</dbReference>
<dbReference type="GO" id="GO:0002376">
    <property type="term" value="P:immune system process"/>
    <property type="evidence" value="ECO:0007669"/>
    <property type="project" value="UniProtKB-KW"/>
</dbReference>
<comment type="subcellular location">
    <subcellularLocation>
        <location evidence="1">Cytoplasm</location>
    </subcellularLocation>
</comment>
<dbReference type="GO" id="GO:0008270">
    <property type="term" value="F:zinc ion binding"/>
    <property type="evidence" value="ECO:0007669"/>
    <property type="project" value="UniProtKB-KW"/>
</dbReference>
<keyword evidence="6" id="KW-0391">Immunity</keyword>
<evidence type="ECO:0000256" key="3">
    <source>
        <dbReference type="ARBA" id="ARBA00022723"/>
    </source>
</evidence>
<evidence type="ECO:0000256" key="2">
    <source>
        <dbReference type="ARBA" id="ARBA00022490"/>
    </source>
</evidence>